<protein>
    <recommendedName>
        <fullName evidence="4">Cxxc_20_cxxc protein</fullName>
    </recommendedName>
</protein>
<dbReference type="InterPro" id="IPR026369">
    <property type="entry name" value="CxxC_20_CxxC"/>
</dbReference>
<dbReference type="Proteomes" id="UP000308330">
    <property type="component" value="Unassembled WGS sequence"/>
</dbReference>
<sequence length="229" mass="26728">MIGRCYVMNQFKKNVLNELQHVKLSAEKKQQIAQKARGRNRQKQNSQRQYRIVLATFTLLAIGFSVLVTLKTEHPTRTMQGAALQQETNKWSLWMLLEHDWIKGLVLLSLFVTIALWIKRILLKKGYGLPVCLACGEVWTAKLVRKYYWKNGQMSCPHCQKVHYRTKKSVQLNAFTNLPIPFMVFINYFFSNLLMGISFYIVSVAIYLYILIPVVIKLQEDDPSNEPLW</sequence>
<gene>
    <name evidence="2" type="ORF">FC748_07895</name>
</gene>
<name>A0ABY2SW98_9BACI</name>
<reference evidence="2 3" key="1">
    <citation type="submission" date="2019-04" db="EMBL/GenBank/DDBJ databases">
        <title>Lysinibacillus genome sequencing.</title>
        <authorList>
            <person name="Dunlap C."/>
        </authorList>
    </citation>
    <scope>NUCLEOTIDE SEQUENCE [LARGE SCALE GENOMIC DNA]</scope>
    <source>
        <strain evidence="2 3">KCTC 33042</strain>
    </source>
</reference>
<keyword evidence="3" id="KW-1185">Reference proteome</keyword>
<dbReference type="EMBL" id="SZPT01000002">
    <property type="protein sequence ID" value="TKI47575.1"/>
    <property type="molecule type" value="Genomic_DNA"/>
</dbReference>
<keyword evidence="1" id="KW-0812">Transmembrane</keyword>
<dbReference type="NCBIfam" id="TIGR04104">
    <property type="entry name" value="cxxc_20_cxxc"/>
    <property type="match status" value="1"/>
</dbReference>
<evidence type="ECO:0000313" key="3">
    <source>
        <dbReference type="Proteomes" id="UP000308330"/>
    </source>
</evidence>
<feature type="transmembrane region" description="Helical" evidence="1">
    <location>
        <begin position="101"/>
        <end position="118"/>
    </location>
</feature>
<keyword evidence="1" id="KW-0472">Membrane</keyword>
<feature type="transmembrane region" description="Helical" evidence="1">
    <location>
        <begin position="197"/>
        <end position="216"/>
    </location>
</feature>
<organism evidence="2 3">
    <name type="scientific">Lysinibacillus tabacifolii</name>
    <dbReference type="NCBI Taxonomy" id="1173107"/>
    <lineage>
        <taxon>Bacteria</taxon>
        <taxon>Bacillati</taxon>
        <taxon>Bacillota</taxon>
        <taxon>Bacilli</taxon>
        <taxon>Bacillales</taxon>
        <taxon>Bacillaceae</taxon>
        <taxon>Lysinibacillus</taxon>
    </lineage>
</organism>
<proteinExistence type="predicted"/>
<comment type="caution">
    <text evidence="2">The sequence shown here is derived from an EMBL/GenBank/DDBJ whole genome shotgun (WGS) entry which is preliminary data.</text>
</comment>
<feature type="transmembrane region" description="Helical" evidence="1">
    <location>
        <begin position="50"/>
        <end position="70"/>
    </location>
</feature>
<evidence type="ECO:0008006" key="4">
    <source>
        <dbReference type="Google" id="ProtNLM"/>
    </source>
</evidence>
<evidence type="ECO:0000256" key="1">
    <source>
        <dbReference type="SAM" id="Phobius"/>
    </source>
</evidence>
<keyword evidence="1" id="KW-1133">Transmembrane helix</keyword>
<accession>A0ABY2SW98</accession>
<evidence type="ECO:0000313" key="2">
    <source>
        <dbReference type="EMBL" id="TKI47575.1"/>
    </source>
</evidence>